<dbReference type="Proteomes" id="UP000649114">
    <property type="component" value="Unassembled WGS sequence"/>
</dbReference>
<dbReference type="AlphaFoldDB" id="A0AAN6BJ97"/>
<sequence length="75" mass="8262">MPVPRPAEFCSARISSTNRRDLSSSGAVSKFFFCSPGFMIPVYSFQVSPCELMMLSPTSVAITDQGIFFWLPAFA</sequence>
<comment type="caution">
    <text evidence="1">The sequence shown here is derived from an EMBL/GenBank/DDBJ whole genome shotgun (WGS) entry which is preliminary data.</text>
</comment>
<protein>
    <submittedName>
        <fullName evidence="1">Uncharacterized protein</fullName>
    </submittedName>
</protein>
<dbReference type="EMBL" id="JAAAPU010000966">
    <property type="protein sequence ID" value="KAF4193868.1"/>
    <property type="molecule type" value="Genomic_DNA"/>
</dbReference>
<reference evidence="1" key="1">
    <citation type="journal article" date="2020" name="bioRxiv">
        <title>Genomic and phenotypic heterogeneity of clinical isolates of the human pathogens Aspergillus fumigatus, Aspergillus lentulus and Aspergillus fumigatiaffinis.</title>
        <authorList>
            <person name="dos Santos R.A.C."/>
            <person name="Steenwyk J.L."/>
            <person name="Rivero-Menendez O."/>
            <person name="Mead M.E."/>
            <person name="Silva L.P."/>
            <person name="Bastos R.W."/>
            <person name="Alastruey-Izquierdo A."/>
            <person name="Goldman G.H."/>
            <person name="Rokas A."/>
        </authorList>
    </citation>
    <scope>NUCLEOTIDE SEQUENCE</scope>
    <source>
        <strain evidence="1">CNM-CM8927</strain>
    </source>
</reference>
<name>A0AAN6BJ97_ASPLE</name>
<gene>
    <name evidence="1" type="ORF">CNMCM8927_009610</name>
</gene>
<evidence type="ECO:0000313" key="2">
    <source>
        <dbReference type="Proteomes" id="UP000649114"/>
    </source>
</evidence>
<organism evidence="1 2">
    <name type="scientific">Aspergillus lentulus</name>
    <dbReference type="NCBI Taxonomy" id="293939"/>
    <lineage>
        <taxon>Eukaryota</taxon>
        <taxon>Fungi</taxon>
        <taxon>Dikarya</taxon>
        <taxon>Ascomycota</taxon>
        <taxon>Pezizomycotina</taxon>
        <taxon>Eurotiomycetes</taxon>
        <taxon>Eurotiomycetidae</taxon>
        <taxon>Eurotiales</taxon>
        <taxon>Aspergillaceae</taxon>
        <taxon>Aspergillus</taxon>
        <taxon>Aspergillus subgen. Fumigati</taxon>
    </lineage>
</organism>
<proteinExistence type="predicted"/>
<accession>A0AAN6BJ97</accession>
<evidence type="ECO:0000313" key="1">
    <source>
        <dbReference type="EMBL" id="KAF4193868.1"/>
    </source>
</evidence>
<reference evidence="1" key="2">
    <citation type="submission" date="2020-04" db="EMBL/GenBank/DDBJ databases">
        <authorList>
            <person name="Santos R.A.C."/>
            <person name="Steenwyk J.L."/>
            <person name="Rivero-Menendez O."/>
            <person name="Mead M.E."/>
            <person name="Silva L.P."/>
            <person name="Bastos R.W."/>
            <person name="Alastruey-Izquierdo A."/>
            <person name="Goldman G.H."/>
            <person name="Rokas A."/>
        </authorList>
    </citation>
    <scope>NUCLEOTIDE SEQUENCE</scope>
    <source>
        <strain evidence="1">CNM-CM8927</strain>
    </source>
</reference>